<keyword evidence="1" id="KW-0812">Transmembrane</keyword>
<evidence type="ECO:0000313" key="2">
    <source>
        <dbReference type="EMBL" id="KAL0992703.1"/>
    </source>
</evidence>
<reference evidence="2 3" key="1">
    <citation type="submission" date="2024-06" db="EMBL/GenBank/DDBJ databases">
        <authorList>
            <person name="Pan Q."/>
            <person name="Wen M."/>
            <person name="Jouanno E."/>
            <person name="Zahm M."/>
            <person name="Klopp C."/>
            <person name="Cabau C."/>
            <person name="Louis A."/>
            <person name="Berthelot C."/>
            <person name="Parey E."/>
            <person name="Roest Crollius H."/>
            <person name="Montfort J."/>
            <person name="Robinson-Rechavi M."/>
            <person name="Bouchez O."/>
            <person name="Lampietro C."/>
            <person name="Lopez Roques C."/>
            <person name="Donnadieu C."/>
            <person name="Postlethwait J."/>
            <person name="Bobe J."/>
            <person name="Verreycken H."/>
            <person name="Guiguen Y."/>
        </authorList>
    </citation>
    <scope>NUCLEOTIDE SEQUENCE [LARGE SCALE GENOMIC DNA]</scope>
    <source>
        <strain evidence="2">Up_M1</strain>
        <tissue evidence="2">Testis</tissue>
    </source>
</reference>
<comment type="caution">
    <text evidence="2">The sequence shown here is derived from an EMBL/GenBank/DDBJ whole genome shotgun (WGS) entry which is preliminary data.</text>
</comment>
<dbReference type="EMBL" id="JAGEUA010000003">
    <property type="protein sequence ID" value="KAL0992703.1"/>
    <property type="molecule type" value="Genomic_DNA"/>
</dbReference>
<proteinExistence type="predicted"/>
<dbReference type="Proteomes" id="UP001557470">
    <property type="component" value="Unassembled WGS sequence"/>
</dbReference>
<accession>A0ABD0X036</accession>
<dbReference type="AlphaFoldDB" id="A0ABD0X036"/>
<evidence type="ECO:0000256" key="1">
    <source>
        <dbReference type="SAM" id="Phobius"/>
    </source>
</evidence>
<gene>
    <name evidence="2" type="ORF">UPYG_G00097150</name>
</gene>
<name>A0ABD0X036_UMBPY</name>
<evidence type="ECO:0000313" key="3">
    <source>
        <dbReference type="Proteomes" id="UP001557470"/>
    </source>
</evidence>
<keyword evidence="3" id="KW-1185">Reference proteome</keyword>
<protein>
    <recommendedName>
        <fullName evidence="4">Transmembrane protein 92</fullName>
    </recommendedName>
</protein>
<evidence type="ECO:0008006" key="4">
    <source>
        <dbReference type="Google" id="ProtNLM"/>
    </source>
</evidence>
<organism evidence="2 3">
    <name type="scientific">Umbra pygmaea</name>
    <name type="common">Eastern mudminnow</name>
    <dbReference type="NCBI Taxonomy" id="75934"/>
    <lineage>
        <taxon>Eukaryota</taxon>
        <taxon>Metazoa</taxon>
        <taxon>Chordata</taxon>
        <taxon>Craniata</taxon>
        <taxon>Vertebrata</taxon>
        <taxon>Euteleostomi</taxon>
        <taxon>Actinopterygii</taxon>
        <taxon>Neopterygii</taxon>
        <taxon>Teleostei</taxon>
        <taxon>Protacanthopterygii</taxon>
        <taxon>Esociformes</taxon>
        <taxon>Umbridae</taxon>
        <taxon>Umbra</taxon>
    </lineage>
</organism>
<keyword evidence="1" id="KW-1133">Transmembrane helix</keyword>
<feature type="transmembrane region" description="Helical" evidence="1">
    <location>
        <begin position="38"/>
        <end position="60"/>
    </location>
</feature>
<sequence length="155" mass="17803">MRSKNVISSILSGFRRQGSLRCSCCVYRMSFESIPIVQIFLPMITFGIVILCCTAFCKAFHRAREERLEREERRDRPSIFVIPFPAETSDNEDIHLPPRYSMTEFYSPPPSYNEVEMKPDFIDADLPPAYSEIADATSTTTRGIDLVPPHPHRQT</sequence>
<keyword evidence="1" id="KW-0472">Membrane</keyword>